<feature type="transmembrane region" description="Helical" evidence="1">
    <location>
        <begin position="12"/>
        <end position="34"/>
    </location>
</feature>
<sequence>MKGAPRRRYAIAWVVAGLVVLVGILTLIGFLNGYRAFTISSPSMGTELPVGSVVVTQAQSSYAPGEIITFAIDDRVYTHRVVGAEPGGLRTQGDLNGAPDGWLVESSQIIGAATWSAPGLGWLVLVAPWLLVIAMLVETALRLTRTDPRNRWWIRLGSAAVAFTVVSLWFRIWFNMVLLGWTPNADGTGVLMRVVNTGLFPLDAGGTVLGSGEDSTIETTTQSAGRFVLTPLPALTPWQWVLVGGFCLLPFLVVLLKWRLATRGSEQARSGLRGAPVAIAALATVLVVATLLSQTSQAAFTASITNAASSGTRSFFTCAQAQTAEDPGALFAWRMSPATATSEHDLTGQGNTGTYDNTSYNIVDDAACARDTPQQSVAFTGSTCLATRAQGTAPSSFSYEAWIKAEPNASGPIIGASSTGTVNANSFERTLFLTQDGRIMLYLFPQSRDNGAVTWPITPSGQSYNDSQWHHVVVTVDYDSVATETTWTFYVDGENVRTGTWNQEPYHGYSTWYWNAGCSNTRGGSPVSRPAKYFTGQLQFLAVYDSALSPDQVERHHRAGT</sequence>
<dbReference type="RefSeq" id="WP_089772370.1">
    <property type="nucleotide sequence ID" value="NZ_FNTX01000001.1"/>
</dbReference>
<name>A0A1H5G2W5_9MICO</name>
<dbReference type="Pfam" id="PF13385">
    <property type="entry name" value="Laminin_G_3"/>
    <property type="match status" value="1"/>
</dbReference>
<dbReference type="CDD" id="cd06462">
    <property type="entry name" value="Peptidase_S24_S26"/>
    <property type="match status" value="1"/>
</dbReference>
<dbReference type="InterPro" id="IPR013320">
    <property type="entry name" value="ConA-like_dom_sf"/>
</dbReference>
<dbReference type="SUPFAM" id="SSF49899">
    <property type="entry name" value="Concanavalin A-like lectins/glucanases"/>
    <property type="match status" value="1"/>
</dbReference>
<dbReference type="Gene3D" id="2.60.120.200">
    <property type="match status" value="1"/>
</dbReference>
<organism evidence="2 3">
    <name type="scientific">Ruania alba</name>
    <dbReference type="NCBI Taxonomy" id="648782"/>
    <lineage>
        <taxon>Bacteria</taxon>
        <taxon>Bacillati</taxon>
        <taxon>Actinomycetota</taxon>
        <taxon>Actinomycetes</taxon>
        <taxon>Micrococcales</taxon>
        <taxon>Ruaniaceae</taxon>
        <taxon>Ruania</taxon>
    </lineage>
</organism>
<dbReference type="OrthoDB" id="9802683at2"/>
<gene>
    <name evidence="2" type="ORF">SAMN04488554_1525</name>
</gene>
<keyword evidence="1" id="KW-0812">Transmembrane</keyword>
<dbReference type="AlphaFoldDB" id="A0A1H5G2W5"/>
<evidence type="ECO:0000313" key="3">
    <source>
        <dbReference type="Proteomes" id="UP000199220"/>
    </source>
</evidence>
<evidence type="ECO:0000313" key="2">
    <source>
        <dbReference type="EMBL" id="SEE10056.1"/>
    </source>
</evidence>
<reference evidence="3" key="1">
    <citation type="submission" date="2016-10" db="EMBL/GenBank/DDBJ databases">
        <authorList>
            <person name="Varghese N."/>
            <person name="Submissions S."/>
        </authorList>
    </citation>
    <scope>NUCLEOTIDE SEQUENCE [LARGE SCALE GENOMIC DNA]</scope>
    <source>
        <strain evidence="3">DSM 21368</strain>
    </source>
</reference>
<keyword evidence="1" id="KW-0472">Membrane</keyword>
<feature type="transmembrane region" description="Helical" evidence="1">
    <location>
        <begin position="120"/>
        <end position="141"/>
    </location>
</feature>
<keyword evidence="3" id="KW-1185">Reference proteome</keyword>
<keyword evidence="1" id="KW-1133">Transmembrane helix</keyword>
<proteinExistence type="predicted"/>
<feature type="transmembrane region" description="Helical" evidence="1">
    <location>
        <begin position="153"/>
        <end position="174"/>
    </location>
</feature>
<feature type="transmembrane region" description="Helical" evidence="1">
    <location>
        <begin position="238"/>
        <end position="258"/>
    </location>
</feature>
<dbReference type="STRING" id="648782.SAMN04488554_1525"/>
<dbReference type="EMBL" id="FNTX01000001">
    <property type="protein sequence ID" value="SEE10056.1"/>
    <property type="molecule type" value="Genomic_DNA"/>
</dbReference>
<evidence type="ECO:0000256" key="1">
    <source>
        <dbReference type="SAM" id="Phobius"/>
    </source>
</evidence>
<accession>A0A1H5G2W5</accession>
<feature type="transmembrane region" description="Helical" evidence="1">
    <location>
        <begin position="270"/>
        <end position="292"/>
    </location>
</feature>
<protein>
    <submittedName>
        <fullName evidence="2">Signal peptidase I</fullName>
    </submittedName>
</protein>
<dbReference type="Proteomes" id="UP000199220">
    <property type="component" value="Unassembled WGS sequence"/>
</dbReference>